<organism evidence="3 4">
    <name type="scientific">Dentipellis fragilis</name>
    <dbReference type="NCBI Taxonomy" id="205917"/>
    <lineage>
        <taxon>Eukaryota</taxon>
        <taxon>Fungi</taxon>
        <taxon>Dikarya</taxon>
        <taxon>Basidiomycota</taxon>
        <taxon>Agaricomycotina</taxon>
        <taxon>Agaricomycetes</taxon>
        <taxon>Russulales</taxon>
        <taxon>Hericiaceae</taxon>
        <taxon>Dentipellis</taxon>
    </lineage>
</organism>
<reference evidence="3 4" key="1">
    <citation type="submission" date="2019-02" db="EMBL/GenBank/DDBJ databases">
        <title>Genome sequencing of the rare red list fungi Dentipellis fragilis.</title>
        <authorList>
            <person name="Buettner E."/>
            <person name="Kellner H."/>
        </authorList>
    </citation>
    <scope>NUCLEOTIDE SEQUENCE [LARGE SCALE GENOMIC DNA]</scope>
    <source>
        <strain evidence="3 4">DSM 105465</strain>
    </source>
</reference>
<sequence length="92" mass="9915">MHRAPSIAHREPCTSHLPHRARAHTCSSCCRRTRRRGAQTCAPTSPSRTTGCTSPDPRRDKRVDRGGTIFTGRGIANLGCLLVLAAGIIALL</sequence>
<dbReference type="AlphaFoldDB" id="A0A4Y9XU43"/>
<feature type="region of interest" description="Disordered" evidence="1">
    <location>
        <begin position="38"/>
        <end position="65"/>
    </location>
</feature>
<keyword evidence="2" id="KW-0472">Membrane</keyword>
<feature type="transmembrane region" description="Helical" evidence="2">
    <location>
        <begin position="68"/>
        <end position="91"/>
    </location>
</feature>
<keyword evidence="4" id="KW-1185">Reference proteome</keyword>
<protein>
    <submittedName>
        <fullName evidence="3">Uncharacterized protein</fullName>
    </submittedName>
</protein>
<evidence type="ECO:0000313" key="4">
    <source>
        <dbReference type="Proteomes" id="UP000298327"/>
    </source>
</evidence>
<feature type="compositionally biased region" description="Polar residues" evidence="1">
    <location>
        <begin position="43"/>
        <end position="53"/>
    </location>
</feature>
<feature type="region of interest" description="Disordered" evidence="1">
    <location>
        <begin position="1"/>
        <end position="23"/>
    </location>
</feature>
<dbReference type="STRING" id="205917.A0A4Y9XU43"/>
<keyword evidence="2" id="KW-1133">Transmembrane helix</keyword>
<proteinExistence type="predicted"/>
<evidence type="ECO:0000313" key="3">
    <source>
        <dbReference type="EMBL" id="TFY53794.1"/>
    </source>
</evidence>
<dbReference type="OrthoDB" id="2823624at2759"/>
<dbReference type="EMBL" id="SEOQ01001104">
    <property type="protein sequence ID" value="TFY53794.1"/>
    <property type="molecule type" value="Genomic_DNA"/>
</dbReference>
<evidence type="ECO:0000256" key="1">
    <source>
        <dbReference type="SAM" id="MobiDB-lite"/>
    </source>
</evidence>
<comment type="caution">
    <text evidence="3">The sequence shown here is derived from an EMBL/GenBank/DDBJ whole genome shotgun (WGS) entry which is preliminary data.</text>
</comment>
<dbReference type="Proteomes" id="UP000298327">
    <property type="component" value="Unassembled WGS sequence"/>
</dbReference>
<evidence type="ECO:0000256" key="2">
    <source>
        <dbReference type="SAM" id="Phobius"/>
    </source>
</evidence>
<gene>
    <name evidence="3" type="ORF">EVG20_g9969</name>
</gene>
<keyword evidence="2" id="KW-0812">Transmembrane</keyword>
<name>A0A4Y9XU43_9AGAM</name>
<accession>A0A4Y9XU43</accession>
<feature type="compositionally biased region" description="Basic and acidic residues" evidence="1">
    <location>
        <begin position="56"/>
        <end position="65"/>
    </location>
</feature>